<name>A0AAD5MIE8_PARTN</name>
<dbReference type="EMBL" id="JAHQIW010000466">
    <property type="protein sequence ID" value="KAJ1348271.1"/>
    <property type="molecule type" value="Genomic_DNA"/>
</dbReference>
<organism evidence="1 2">
    <name type="scientific">Parelaphostrongylus tenuis</name>
    <name type="common">Meningeal worm</name>
    <dbReference type="NCBI Taxonomy" id="148309"/>
    <lineage>
        <taxon>Eukaryota</taxon>
        <taxon>Metazoa</taxon>
        <taxon>Ecdysozoa</taxon>
        <taxon>Nematoda</taxon>
        <taxon>Chromadorea</taxon>
        <taxon>Rhabditida</taxon>
        <taxon>Rhabditina</taxon>
        <taxon>Rhabditomorpha</taxon>
        <taxon>Strongyloidea</taxon>
        <taxon>Metastrongylidae</taxon>
        <taxon>Parelaphostrongylus</taxon>
    </lineage>
</organism>
<sequence>MPLDFMQMQLHKGKCRAVQNRNGVMYVRILLHVVCNIVLLNAHNVLPQQERITSNEFKEVVYVSYLGNDSRSTTTSGVLKKVHAKAAADHGRPSNTSGCVHLYAIILPVRHFLSSLMPFNLPLD</sequence>
<keyword evidence="2" id="KW-1185">Reference proteome</keyword>
<reference evidence="1" key="1">
    <citation type="submission" date="2021-06" db="EMBL/GenBank/DDBJ databases">
        <title>Parelaphostrongylus tenuis whole genome reference sequence.</title>
        <authorList>
            <person name="Garwood T.J."/>
            <person name="Larsen P.A."/>
            <person name="Fountain-Jones N.M."/>
            <person name="Garbe J.R."/>
            <person name="Macchietto M.G."/>
            <person name="Kania S.A."/>
            <person name="Gerhold R.W."/>
            <person name="Richards J.E."/>
            <person name="Wolf T.M."/>
        </authorList>
    </citation>
    <scope>NUCLEOTIDE SEQUENCE</scope>
    <source>
        <strain evidence="1">MNPRO001-30</strain>
        <tissue evidence="1">Meninges</tissue>
    </source>
</reference>
<gene>
    <name evidence="1" type="ORF">KIN20_003532</name>
</gene>
<evidence type="ECO:0000313" key="2">
    <source>
        <dbReference type="Proteomes" id="UP001196413"/>
    </source>
</evidence>
<protein>
    <submittedName>
        <fullName evidence="1">Uncharacterized protein</fullName>
    </submittedName>
</protein>
<proteinExistence type="predicted"/>
<dbReference type="AlphaFoldDB" id="A0AAD5MIE8"/>
<accession>A0AAD5MIE8</accession>
<comment type="caution">
    <text evidence="1">The sequence shown here is derived from an EMBL/GenBank/DDBJ whole genome shotgun (WGS) entry which is preliminary data.</text>
</comment>
<dbReference type="Proteomes" id="UP001196413">
    <property type="component" value="Unassembled WGS sequence"/>
</dbReference>
<evidence type="ECO:0000313" key="1">
    <source>
        <dbReference type="EMBL" id="KAJ1348271.1"/>
    </source>
</evidence>